<dbReference type="GO" id="GO:0072583">
    <property type="term" value="P:clathrin-dependent endocytosis"/>
    <property type="evidence" value="ECO:0007669"/>
    <property type="project" value="InterPro"/>
</dbReference>
<dbReference type="GO" id="GO:0005905">
    <property type="term" value="C:clathrin-coated pit"/>
    <property type="evidence" value="ECO:0007669"/>
    <property type="project" value="TreeGrafter"/>
</dbReference>
<feature type="region of interest" description="Disordered" evidence="1">
    <location>
        <begin position="46"/>
        <end position="127"/>
    </location>
</feature>
<dbReference type="InterPro" id="IPR008942">
    <property type="entry name" value="ENTH_VHS"/>
</dbReference>
<feature type="compositionally biased region" description="Low complexity" evidence="1">
    <location>
        <begin position="89"/>
        <end position="116"/>
    </location>
</feature>
<dbReference type="PANTHER" id="PTHR22951:SF85">
    <property type="entry name" value="OS06G0699800 PROTEIN"/>
    <property type="match status" value="1"/>
</dbReference>
<dbReference type="Gene3D" id="1.25.40.90">
    <property type="match status" value="1"/>
</dbReference>
<dbReference type="Gramene" id="TRITD7Av1G227430.4">
    <property type="protein sequence ID" value="TRITD7Av1G227430.4"/>
    <property type="gene ID" value="TRITD7Av1G227430"/>
</dbReference>
<proteinExistence type="predicted"/>
<evidence type="ECO:0000313" key="3">
    <source>
        <dbReference type="Proteomes" id="UP000324705"/>
    </source>
</evidence>
<name>A0A9R1BS79_TRITD</name>
<dbReference type="GO" id="GO:0030136">
    <property type="term" value="C:clathrin-coated vesicle"/>
    <property type="evidence" value="ECO:0007669"/>
    <property type="project" value="TreeGrafter"/>
</dbReference>
<gene>
    <name evidence="2" type="ORF">TRITD_7Av1G227430</name>
</gene>
<evidence type="ECO:0000313" key="2">
    <source>
        <dbReference type="EMBL" id="VAI79093.1"/>
    </source>
</evidence>
<dbReference type="GO" id="GO:0048268">
    <property type="term" value="P:clathrin coat assembly"/>
    <property type="evidence" value="ECO:0007669"/>
    <property type="project" value="InterPro"/>
</dbReference>
<dbReference type="GO" id="GO:0005545">
    <property type="term" value="F:1-phosphatidylinositol binding"/>
    <property type="evidence" value="ECO:0007669"/>
    <property type="project" value="TreeGrafter"/>
</dbReference>
<dbReference type="InterPro" id="IPR045192">
    <property type="entry name" value="AP180-like"/>
</dbReference>
<protein>
    <submittedName>
        <fullName evidence="2">Uncharacterized protein</fullName>
    </submittedName>
</protein>
<dbReference type="GO" id="GO:0005546">
    <property type="term" value="F:phosphatidylinositol-4,5-bisphosphate binding"/>
    <property type="evidence" value="ECO:0007669"/>
    <property type="project" value="TreeGrafter"/>
</dbReference>
<dbReference type="GO" id="GO:0006900">
    <property type="term" value="P:vesicle budding from membrane"/>
    <property type="evidence" value="ECO:0007669"/>
    <property type="project" value="TreeGrafter"/>
</dbReference>
<dbReference type="GO" id="GO:0032050">
    <property type="term" value="F:clathrin heavy chain binding"/>
    <property type="evidence" value="ECO:0007669"/>
    <property type="project" value="TreeGrafter"/>
</dbReference>
<keyword evidence="3" id="KW-1185">Reference proteome</keyword>
<dbReference type="Proteomes" id="UP000324705">
    <property type="component" value="Chromosome 7A"/>
</dbReference>
<feature type="compositionally biased region" description="Basic and acidic residues" evidence="1">
    <location>
        <begin position="47"/>
        <end position="59"/>
    </location>
</feature>
<dbReference type="AlphaFoldDB" id="A0A9R1BS79"/>
<dbReference type="EMBL" id="LT934123">
    <property type="protein sequence ID" value="VAI79093.1"/>
    <property type="molecule type" value="Genomic_DNA"/>
</dbReference>
<reference evidence="2 3" key="1">
    <citation type="submission" date="2017-09" db="EMBL/GenBank/DDBJ databases">
        <authorList>
            <consortium name="International Durum Wheat Genome Sequencing Consortium (IDWGSC)"/>
            <person name="Milanesi L."/>
        </authorList>
    </citation>
    <scope>NUCLEOTIDE SEQUENCE [LARGE SCALE GENOMIC DNA]</scope>
    <source>
        <strain evidence="3">cv. Svevo</strain>
    </source>
</reference>
<accession>A0A9R1BS79</accession>
<organism evidence="2 3">
    <name type="scientific">Triticum turgidum subsp. durum</name>
    <name type="common">Durum wheat</name>
    <name type="synonym">Triticum durum</name>
    <dbReference type="NCBI Taxonomy" id="4567"/>
    <lineage>
        <taxon>Eukaryota</taxon>
        <taxon>Viridiplantae</taxon>
        <taxon>Streptophyta</taxon>
        <taxon>Embryophyta</taxon>
        <taxon>Tracheophyta</taxon>
        <taxon>Spermatophyta</taxon>
        <taxon>Magnoliopsida</taxon>
        <taxon>Liliopsida</taxon>
        <taxon>Poales</taxon>
        <taxon>Poaceae</taxon>
        <taxon>BOP clade</taxon>
        <taxon>Pooideae</taxon>
        <taxon>Triticodae</taxon>
        <taxon>Triticeae</taxon>
        <taxon>Triticinae</taxon>
        <taxon>Triticum</taxon>
    </lineage>
</organism>
<dbReference type="PANTHER" id="PTHR22951">
    <property type="entry name" value="CLATHRIN ASSEMBLY PROTEIN"/>
    <property type="match status" value="1"/>
</dbReference>
<evidence type="ECO:0000256" key="1">
    <source>
        <dbReference type="SAM" id="MobiDB-lite"/>
    </source>
</evidence>
<sequence length="127" mass="13513">MGTPSMQKSWHKACGAIKDSTTVSLAKVNSGRDHLKDLDVAVVKATSHVERPPKDRHLSSEIASPLDRLPHTCDPSVRSDQSPAPPPRVSSSSSLQRSSAPGRARRSPTASTRSPGASPTPATGWWL</sequence>
<dbReference type="GO" id="GO:0000149">
    <property type="term" value="F:SNARE binding"/>
    <property type="evidence" value="ECO:0007669"/>
    <property type="project" value="TreeGrafter"/>
</dbReference>